<gene>
    <name evidence="1" type="ORF">LX81_01247</name>
</gene>
<sequence length="315" mass="34231">MEITDTALRRSQWETKVGGAALQHGWAYGAVAARHGATCRRFELRDGERHGLAQVICRSLGPVGIGYLPLGIRWISGDGSAPGDLTSLRQALSAQRMHLLVAPSEARPQRWAPRLSTPREMAVLRLDPGADQRAALQKKWRNRLNVAERSGLETRLDTGIPVWLVAAERAQQKRRGYGNFTSGWIAAWQKLAPGRSFTIEAGPETSPFAAMSFLLHGQGATYFLGWRSETSPACHAHNLLMWRAILHLQGLGVVRLDLGQIDRRAAPGLARFKLGTGAKIETLPALYAIGPSGRGRSGARDADGGRAFLPVGSVK</sequence>
<dbReference type="SUPFAM" id="SSF55729">
    <property type="entry name" value="Acyl-CoA N-acyltransferases (Nat)"/>
    <property type="match status" value="1"/>
</dbReference>
<dbReference type="EMBL" id="QKZL01000004">
    <property type="protein sequence ID" value="PZX17522.1"/>
    <property type="molecule type" value="Genomic_DNA"/>
</dbReference>
<protein>
    <submittedName>
        <fullName evidence="1">Acetyltransferase (GNAT) family protein</fullName>
    </submittedName>
</protein>
<comment type="caution">
    <text evidence="1">The sequence shown here is derived from an EMBL/GenBank/DDBJ whole genome shotgun (WGS) entry which is preliminary data.</text>
</comment>
<dbReference type="Gene3D" id="3.40.630.30">
    <property type="match status" value="1"/>
</dbReference>
<accession>A0A2W7P256</accession>
<dbReference type="GO" id="GO:0016740">
    <property type="term" value="F:transferase activity"/>
    <property type="evidence" value="ECO:0007669"/>
    <property type="project" value="UniProtKB-KW"/>
</dbReference>
<dbReference type="PANTHER" id="PTHR36174">
    <property type="entry name" value="LIPID II:GLYCINE GLYCYLTRANSFERASE"/>
    <property type="match status" value="1"/>
</dbReference>
<reference evidence="1 2" key="1">
    <citation type="submission" date="2018-06" db="EMBL/GenBank/DDBJ databases">
        <title>Genomic Encyclopedia of Archaeal and Bacterial Type Strains, Phase II (KMG-II): from individual species to whole genera.</title>
        <authorList>
            <person name="Goeker M."/>
        </authorList>
    </citation>
    <scope>NUCLEOTIDE SEQUENCE [LARGE SCALE GENOMIC DNA]</scope>
    <source>
        <strain evidence="1 2">DSM 22009</strain>
    </source>
</reference>
<dbReference type="AlphaFoldDB" id="A0A2W7P256"/>
<organism evidence="1 2">
    <name type="scientific">Palleronia aestuarii</name>
    <dbReference type="NCBI Taxonomy" id="568105"/>
    <lineage>
        <taxon>Bacteria</taxon>
        <taxon>Pseudomonadati</taxon>
        <taxon>Pseudomonadota</taxon>
        <taxon>Alphaproteobacteria</taxon>
        <taxon>Rhodobacterales</taxon>
        <taxon>Roseobacteraceae</taxon>
        <taxon>Palleronia</taxon>
    </lineage>
</organism>
<evidence type="ECO:0000313" key="2">
    <source>
        <dbReference type="Proteomes" id="UP000248916"/>
    </source>
</evidence>
<dbReference type="InterPro" id="IPR016181">
    <property type="entry name" value="Acyl_CoA_acyltransferase"/>
</dbReference>
<keyword evidence="1" id="KW-0808">Transferase</keyword>
<dbReference type="OrthoDB" id="341858at2"/>
<dbReference type="InterPro" id="IPR050644">
    <property type="entry name" value="PG_Glycine_Bridge_Synth"/>
</dbReference>
<dbReference type="RefSeq" id="WP_111536430.1">
    <property type="nucleotide sequence ID" value="NZ_QKZL01000004.1"/>
</dbReference>
<keyword evidence="2" id="KW-1185">Reference proteome</keyword>
<dbReference type="PANTHER" id="PTHR36174:SF1">
    <property type="entry name" value="LIPID II:GLYCINE GLYCYLTRANSFERASE"/>
    <property type="match status" value="1"/>
</dbReference>
<name>A0A2W7P256_9RHOB</name>
<dbReference type="Proteomes" id="UP000248916">
    <property type="component" value="Unassembled WGS sequence"/>
</dbReference>
<evidence type="ECO:0000313" key="1">
    <source>
        <dbReference type="EMBL" id="PZX17522.1"/>
    </source>
</evidence>
<proteinExistence type="predicted"/>